<keyword evidence="5" id="KW-0411">Iron-sulfur</keyword>
<dbReference type="Pfam" id="PF12831">
    <property type="entry name" value="FAD_oxidored"/>
    <property type="match status" value="1"/>
</dbReference>
<dbReference type="AlphaFoldDB" id="A0A8J6UI87"/>
<gene>
    <name evidence="6" type="ORF">ICJ84_00610</name>
</gene>
<reference evidence="6" key="1">
    <citation type="journal article" date="2013" name="Int. J. Syst. Evol. Microbiol.">
        <title>Aestuariibaculum suncheonense gen. nov., sp. nov., a marine bacterium of the family Flavobacteriaceae isolated from a tidal flat and emended descriptions of the genera Gaetbulibacter and Tamlana.</title>
        <authorList>
            <person name="Jeong S.H."/>
            <person name="Park M.S."/>
            <person name="Jin H.M."/>
            <person name="Lee K."/>
            <person name="Park W."/>
            <person name="Jeon C.O."/>
        </authorList>
    </citation>
    <scope>NUCLEOTIDE SEQUENCE</scope>
    <source>
        <strain evidence="6">SC17</strain>
    </source>
</reference>
<proteinExistence type="predicted"/>
<name>A0A8J6UI87_9FLAO</name>
<keyword evidence="1" id="KW-0004">4Fe-4S</keyword>
<dbReference type="Gene3D" id="3.50.50.60">
    <property type="entry name" value="FAD/NAD(P)-binding domain"/>
    <property type="match status" value="1"/>
</dbReference>
<evidence type="ECO:0000313" key="6">
    <source>
        <dbReference type="EMBL" id="MBD0833926.1"/>
    </source>
</evidence>
<dbReference type="GO" id="GO:0051539">
    <property type="term" value="F:4 iron, 4 sulfur cluster binding"/>
    <property type="evidence" value="ECO:0007669"/>
    <property type="project" value="UniProtKB-KW"/>
</dbReference>
<evidence type="ECO:0000313" key="7">
    <source>
        <dbReference type="Proteomes" id="UP000602057"/>
    </source>
</evidence>
<evidence type="ECO:0000256" key="4">
    <source>
        <dbReference type="ARBA" id="ARBA00023004"/>
    </source>
</evidence>
<dbReference type="InterPro" id="IPR039650">
    <property type="entry name" value="HdrA-like"/>
</dbReference>
<dbReference type="SUPFAM" id="SSF49785">
    <property type="entry name" value="Galactose-binding domain-like"/>
    <property type="match status" value="1"/>
</dbReference>
<dbReference type="SUPFAM" id="SSF51905">
    <property type="entry name" value="FAD/NAD(P)-binding domain"/>
    <property type="match status" value="1"/>
</dbReference>
<dbReference type="PANTHER" id="PTHR43498">
    <property type="entry name" value="FERREDOXIN:COB-COM HETERODISULFIDE REDUCTASE SUBUNIT A"/>
    <property type="match status" value="1"/>
</dbReference>
<evidence type="ECO:0000256" key="2">
    <source>
        <dbReference type="ARBA" id="ARBA00022723"/>
    </source>
</evidence>
<evidence type="ECO:0000256" key="5">
    <source>
        <dbReference type="ARBA" id="ARBA00023014"/>
    </source>
</evidence>
<keyword evidence="3" id="KW-0560">Oxidoreductase</keyword>
<dbReference type="InterPro" id="IPR036188">
    <property type="entry name" value="FAD/NAD-bd_sf"/>
</dbReference>
<keyword evidence="4" id="KW-0408">Iron</keyword>
<reference evidence="6" key="2">
    <citation type="submission" date="2020-09" db="EMBL/GenBank/DDBJ databases">
        <authorList>
            <person name="Wu Z."/>
        </authorList>
    </citation>
    <scope>NUCLEOTIDE SEQUENCE</scope>
    <source>
        <strain evidence="6">SC17</strain>
    </source>
</reference>
<dbReference type="Gene3D" id="2.60.120.260">
    <property type="entry name" value="Galactose-binding domain-like"/>
    <property type="match status" value="1"/>
</dbReference>
<organism evidence="6 7">
    <name type="scientific">Aestuariibaculum suncheonense</name>
    <dbReference type="NCBI Taxonomy" id="1028745"/>
    <lineage>
        <taxon>Bacteria</taxon>
        <taxon>Pseudomonadati</taxon>
        <taxon>Bacteroidota</taxon>
        <taxon>Flavobacteriia</taxon>
        <taxon>Flavobacteriales</taxon>
        <taxon>Flavobacteriaceae</taxon>
    </lineage>
</organism>
<sequence>MNKKFEDYQIVVCGGGMAGFSAAVAAARQGKKTCLIQNRPVFGGNCSSEIGVTIHGAAAFHAYARETGIISELLIEERAINHAEIYENGWINSVWDMVMYDMAVKEELLTFYLNTEVVNVVLTPNNKTIKSVVANIQNAETELTINGEVFIDCTGDGVIADMAGCEWRMGSEGRDEFNEVHAPEKASGDVMGNSIHFRAKDMGKPVPFKAPDWAVKHEDPAYFYEQGRIPKEKRGGYWWIEIGVPFHTIYDNETIRHELTRHTLGIWDWMKNHDPIMKEQTKNYALDWIGQVPGKRESRRIMGEYLITENDIQNKTVFDDEVGFGGWFVDLHTPGGLLAQHAEASAATEGEEYNTFNEYMVKSYCGPYGFPLRSLIAKDVTNLMMAGRNISATHAALGTLRVMGTTAVMGQAVGVAASVAINKNMPLKNVPKDAISEVQQQLLRDGCFLPNYKNQDPLDFARTAVITSSSNEKLIGVGPESKGMHNGLAIWKDQPQYHNEVLETKKGQIIAIGNTKLQTISVCLTNTSNEEQFVEAWIFPIQHIWDYRVIPGASIANTVLKVPTGENIWVDWHVDLNESNGLLDNQYIRLDLGVNENIKWKEAGCIVPGHTAMYQIGETKMRRYYNGNTLSFKVFPEQDCFKASNVINGVTRPYQYTNVWMSDANQPLEQWIKLSWDEAKEVELIELTFPGHLLREYHAYAPFYKDPQCPKDYEILGLDNGKWKKLLTVKDNYQRQRKHKLTKKIKLNELKIIIKSTNGDTRACIYEVRVY</sequence>
<dbReference type="Proteomes" id="UP000602057">
    <property type="component" value="Unassembled WGS sequence"/>
</dbReference>
<dbReference type="RefSeq" id="WP_188214423.1">
    <property type="nucleotide sequence ID" value="NZ_BAABGH010000004.1"/>
</dbReference>
<protein>
    <submittedName>
        <fullName evidence="6">FAD-dependent oxidoreductase</fullName>
    </submittedName>
</protein>
<evidence type="ECO:0000256" key="1">
    <source>
        <dbReference type="ARBA" id="ARBA00022485"/>
    </source>
</evidence>
<dbReference type="EMBL" id="JACVXC010000001">
    <property type="protein sequence ID" value="MBD0833926.1"/>
    <property type="molecule type" value="Genomic_DNA"/>
</dbReference>
<dbReference type="PANTHER" id="PTHR43498:SF1">
    <property type="entry name" value="COB--COM HETERODISULFIDE REDUCTASE IRON-SULFUR SUBUNIT A"/>
    <property type="match status" value="1"/>
</dbReference>
<evidence type="ECO:0000256" key="3">
    <source>
        <dbReference type="ARBA" id="ARBA00023002"/>
    </source>
</evidence>
<keyword evidence="7" id="KW-1185">Reference proteome</keyword>
<accession>A0A8J6UI87</accession>
<dbReference type="GO" id="GO:0016491">
    <property type="term" value="F:oxidoreductase activity"/>
    <property type="evidence" value="ECO:0007669"/>
    <property type="project" value="UniProtKB-KW"/>
</dbReference>
<dbReference type="GO" id="GO:0046872">
    <property type="term" value="F:metal ion binding"/>
    <property type="evidence" value="ECO:0007669"/>
    <property type="project" value="UniProtKB-KW"/>
</dbReference>
<keyword evidence="2" id="KW-0479">Metal-binding</keyword>
<dbReference type="InterPro" id="IPR008979">
    <property type="entry name" value="Galactose-bd-like_sf"/>
</dbReference>
<comment type="caution">
    <text evidence="6">The sequence shown here is derived from an EMBL/GenBank/DDBJ whole genome shotgun (WGS) entry which is preliminary data.</text>
</comment>